<keyword evidence="16" id="KW-0472">Membrane</keyword>
<dbReference type="InterPro" id="IPR000742">
    <property type="entry name" value="EGF"/>
</dbReference>
<evidence type="ECO:0000256" key="9">
    <source>
        <dbReference type="ARBA" id="ARBA00022692"/>
    </source>
</evidence>
<dbReference type="GO" id="GO:0005579">
    <property type="term" value="C:membrane attack complex"/>
    <property type="evidence" value="ECO:0007669"/>
    <property type="project" value="UniProtKB-KW"/>
</dbReference>
<dbReference type="PRINTS" id="PR01705">
    <property type="entry name" value="TSP1REPEAT"/>
</dbReference>
<evidence type="ECO:0000259" key="23">
    <source>
        <dbReference type="PROSITE" id="PS51412"/>
    </source>
</evidence>
<feature type="signal peptide" evidence="22">
    <location>
        <begin position="1"/>
        <end position="28"/>
    </location>
</feature>
<feature type="domain" description="MACPF" evidence="23">
    <location>
        <begin position="150"/>
        <end position="510"/>
    </location>
</feature>
<evidence type="ECO:0000256" key="5">
    <source>
        <dbReference type="ARBA" id="ARBA00022525"/>
    </source>
</evidence>
<evidence type="ECO:0000256" key="18">
    <source>
        <dbReference type="ARBA" id="ARBA00023162"/>
    </source>
</evidence>
<reference evidence="24" key="3">
    <citation type="submission" date="2025-08" db="UniProtKB">
        <authorList>
            <consortium name="Ensembl"/>
        </authorList>
    </citation>
    <scope>IDENTIFICATION</scope>
</reference>
<keyword evidence="19" id="KW-0325">Glycoprotein</keyword>
<dbReference type="Pfam" id="PF00057">
    <property type="entry name" value="Ldl_recept_a"/>
    <property type="match status" value="1"/>
</dbReference>
<dbReference type="GO" id="GO:0005576">
    <property type="term" value="C:extracellular region"/>
    <property type="evidence" value="ECO:0007669"/>
    <property type="project" value="UniProtKB-SubCell"/>
</dbReference>
<sequence>MSGSTASLRLSLILSVYYLSSLSQSGAAWSFQQNRTHGLLRKSRQAESLTPIDCKLKSWTAWTPCNSCTEKSLRFQYLERPSQYGGTECVHSQWDEKLCPLAGECELPDDCGDMYTCPESGRCIGQHLRCNGEFDCGSGSDEESCEEIQSRETKCNGMLRIPGAEKAIQGYNALADTFVSPVLDHRYFGGLCEYIYNGEWRQLTYDAFCENLHYNDAEKYFRKPYNFLSYRLLAHSRTEGSSEYYSDAASLLEARKRDVSVKVGRSMGVMGVEIGNSISVETSFLTNISQYNTKDVGFVRLVSKVETAQFKMRTRDLVLDEDMLQTLMELPEHYDFGSYSHFLREYGTHYVTQGTLGGMLEYVAVVNKEAMKQSKLEKSVVSFCFGISLGLTKSFTEELSSTLKVSQNVCSKTDKSTEESKSKNSVIDDVFGFVKGGTTGTSAAHLAIHDANTYRQWGKTLKYSPAVIDYETLPIYELLRFSAVADQVGKRLPLMKQAWEEYMQQFNPCRCAPCRNNGIPVLSRTACSCICREGYSGLACERTTRKGPTHGGWSCWGDWTPCQSGTRTRRRECNNPPPKDNGFPCQGTSTQRRSC</sequence>
<dbReference type="Pfam" id="PF01823">
    <property type="entry name" value="MACPF"/>
    <property type="match status" value="1"/>
</dbReference>
<dbReference type="Gene3D" id="4.10.400.10">
    <property type="entry name" value="Low-density Lipoprotein Receptor"/>
    <property type="match status" value="1"/>
</dbReference>
<keyword evidence="12" id="KW-0204">Cytolysis</keyword>
<feature type="disulfide bond" evidence="21">
    <location>
        <begin position="130"/>
        <end position="145"/>
    </location>
</feature>
<evidence type="ECO:0000256" key="21">
    <source>
        <dbReference type="PROSITE-ProRule" id="PRU00124"/>
    </source>
</evidence>
<dbReference type="SMART" id="SM00209">
    <property type="entry name" value="TSP1"/>
    <property type="match status" value="2"/>
</dbReference>
<keyword evidence="17 21" id="KW-1015">Disulfide bond</keyword>
<evidence type="ECO:0000256" key="2">
    <source>
        <dbReference type="ARBA" id="ARBA00004613"/>
    </source>
</evidence>
<evidence type="ECO:0000256" key="22">
    <source>
        <dbReference type="SAM" id="SignalP"/>
    </source>
</evidence>
<dbReference type="PROSITE" id="PS50092">
    <property type="entry name" value="TSP1"/>
    <property type="match status" value="1"/>
</dbReference>
<comment type="caution">
    <text evidence="21">Lacks conserved residue(s) required for the propagation of feature annotation.</text>
</comment>
<dbReference type="STRING" id="7994.ENSAMXP00000050075"/>
<keyword evidence="5" id="KW-0964">Secreted</keyword>
<dbReference type="OrthoDB" id="6150863at2759"/>
<dbReference type="InterPro" id="IPR020864">
    <property type="entry name" value="MACPF"/>
</dbReference>
<feature type="chain" id="PRO_5017297949" evidence="22">
    <location>
        <begin position="29"/>
        <end position="595"/>
    </location>
</feature>
<dbReference type="PRINTS" id="PR00764">
    <property type="entry name" value="COMPLEMENTC9"/>
</dbReference>
<dbReference type="GO" id="GO:0044218">
    <property type="term" value="C:other organism cell membrane"/>
    <property type="evidence" value="ECO:0007669"/>
    <property type="project" value="UniProtKB-KW"/>
</dbReference>
<dbReference type="InParanoid" id="A0A3B1K7K5"/>
<evidence type="ECO:0000256" key="14">
    <source>
        <dbReference type="ARBA" id="ARBA00022875"/>
    </source>
</evidence>
<evidence type="ECO:0000256" key="6">
    <source>
        <dbReference type="ARBA" id="ARBA00022536"/>
    </source>
</evidence>
<keyword evidence="6" id="KW-0245">EGF-like domain</keyword>
<evidence type="ECO:0000256" key="8">
    <source>
        <dbReference type="ARBA" id="ARBA00022588"/>
    </source>
</evidence>
<name>A0A3B1K7K5_ASTMX</name>
<dbReference type="InterPro" id="IPR000884">
    <property type="entry name" value="TSP1_rpt"/>
</dbReference>
<dbReference type="AlphaFoldDB" id="A0A3B1K7K5"/>
<reference evidence="25" key="1">
    <citation type="submission" date="2013-03" db="EMBL/GenBank/DDBJ databases">
        <authorList>
            <person name="Jeffery W."/>
            <person name="Warren W."/>
            <person name="Wilson R.K."/>
        </authorList>
    </citation>
    <scope>NUCLEOTIDE SEQUENCE</scope>
    <source>
        <strain evidence="25">female</strain>
    </source>
</reference>
<keyword evidence="20" id="KW-1053">Target membrane</keyword>
<keyword evidence="4" id="KW-1134">Transmembrane beta strand</keyword>
<dbReference type="Pfam" id="PF21195">
    <property type="entry name" value="EGF_C8A_B_C6"/>
    <property type="match status" value="1"/>
</dbReference>
<reference evidence="25" key="2">
    <citation type="journal article" date="2014" name="Nat. Commun.">
        <title>The cavefish genome reveals candidate genes for eye loss.</title>
        <authorList>
            <person name="McGaugh S.E."/>
            <person name="Gross J.B."/>
            <person name="Aken B."/>
            <person name="Blin M."/>
            <person name="Borowsky R."/>
            <person name="Chalopin D."/>
            <person name="Hinaux H."/>
            <person name="Jeffery W.R."/>
            <person name="Keene A."/>
            <person name="Ma L."/>
            <person name="Minx P."/>
            <person name="Murphy D."/>
            <person name="O'Quin K.E."/>
            <person name="Retaux S."/>
            <person name="Rohner N."/>
            <person name="Searle S.M."/>
            <person name="Stahl B.A."/>
            <person name="Tabin C."/>
            <person name="Volff J.N."/>
            <person name="Yoshizawa M."/>
            <person name="Warren W.C."/>
        </authorList>
    </citation>
    <scope>NUCLEOTIDE SEQUENCE [LARGE SCALE GENOMIC DNA]</scope>
    <source>
        <strain evidence="25">female</strain>
    </source>
</reference>
<dbReference type="CDD" id="cd00112">
    <property type="entry name" value="LDLa"/>
    <property type="match status" value="1"/>
</dbReference>
<dbReference type="InterPro" id="IPR036383">
    <property type="entry name" value="TSP1_rpt_sf"/>
</dbReference>
<dbReference type="SMART" id="SM00457">
    <property type="entry name" value="MACPF"/>
    <property type="match status" value="1"/>
</dbReference>
<dbReference type="SMART" id="SM00192">
    <property type="entry name" value="LDLa"/>
    <property type="match status" value="1"/>
</dbReference>
<dbReference type="GO" id="GO:0006957">
    <property type="term" value="P:complement activation, alternative pathway"/>
    <property type="evidence" value="ECO:0007669"/>
    <property type="project" value="UniProtKB-KW"/>
</dbReference>
<evidence type="ECO:0000256" key="19">
    <source>
        <dbReference type="ARBA" id="ARBA00023180"/>
    </source>
</evidence>
<dbReference type="GeneTree" id="ENSGT00940000160126"/>
<dbReference type="InterPro" id="IPR002172">
    <property type="entry name" value="LDrepeatLR_classA_rpt"/>
</dbReference>
<dbReference type="PANTHER" id="PTHR45742">
    <property type="entry name" value="COMPLEMENT COMPONENT C6"/>
    <property type="match status" value="1"/>
</dbReference>
<dbReference type="SUPFAM" id="SSF82895">
    <property type="entry name" value="TSP-1 type 1 repeat"/>
    <property type="match status" value="1"/>
</dbReference>
<evidence type="ECO:0000313" key="25">
    <source>
        <dbReference type="Proteomes" id="UP000018467"/>
    </source>
</evidence>
<reference evidence="24" key="4">
    <citation type="submission" date="2025-09" db="UniProtKB">
        <authorList>
            <consortium name="Ensembl"/>
        </authorList>
    </citation>
    <scope>IDENTIFICATION</scope>
</reference>
<keyword evidence="18" id="KW-0179">Complement alternate pathway</keyword>
<evidence type="ECO:0000256" key="1">
    <source>
        <dbReference type="ARBA" id="ARBA00004276"/>
    </source>
</evidence>
<dbReference type="InterPro" id="IPR020863">
    <property type="entry name" value="MACPF_CS"/>
</dbReference>
<dbReference type="InterPro" id="IPR001862">
    <property type="entry name" value="MAC_perforin"/>
</dbReference>
<keyword evidence="25" id="KW-1185">Reference proteome</keyword>
<evidence type="ECO:0000256" key="17">
    <source>
        <dbReference type="ARBA" id="ARBA00023157"/>
    </source>
</evidence>
<dbReference type="Ensembl" id="ENSAMXT00000041211.1">
    <property type="protein sequence ID" value="ENSAMXP00000050075.1"/>
    <property type="gene ID" value="ENSAMXG00000030571.1"/>
</dbReference>
<comment type="subcellular location">
    <subcellularLocation>
        <location evidence="2">Secreted</location>
    </subcellularLocation>
    <subcellularLocation>
        <location evidence="1">Target cell membrane</location>
        <topology evidence="1">Multi-pass membrane protein</topology>
    </subcellularLocation>
</comment>
<dbReference type="FunCoup" id="A0A3B1K7K5">
    <property type="interactions" value="947"/>
</dbReference>
<evidence type="ECO:0000256" key="12">
    <source>
        <dbReference type="ARBA" id="ARBA00022852"/>
    </source>
</evidence>
<dbReference type="PROSITE" id="PS50068">
    <property type="entry name" value="LDLRA_2"/>
    <property type="match status" value="1"/>
</dbReference>
<evidence type="ECO:0000256" key="15">
    <source>
        <dbReference type="ARBA" id="ARBA00023058"/>
    </source>
</evidence>
<keyword evidence="9" id="KW-0812">Transmembrane</keyword>
<organism evidence="24 25">
    <name type="scientific">Astyanax mexicanus</name>
    <name type="common">Blind cave fish</name>
    <name type="synonym">Astyanax fasciatus mexicanus</name>
    <dbReference type="NCBI Taxonomy" id="7994"/>
    <lineage>
        <taxon>Eukaryota</taxon>
        <taxon>Metazoa</taxon>
        <taxon>Chordata</taxon>
        <taxon>Craniata</taxon>
        <taxon>Vertebrata</taxon>
        <taxon>Euteleostomi</taxon>
        <taxon>Actinopterygii</taxon>
        <taxon>Neopterygii</taxon>
        <taxon>Teleostei</taxon>
        <taxon>Ostariophysi</taxon>
        <taxon>Characiformes</taxon>
        <taxon>Characoidei</taxon>
        <taxon>Acestrorhamphidae</taxon>
        <taxon>Acestrorhamphinae</taxon>
        <taxon>Astyanax</taxon>
    </lineage>
</organism>
<dbReference type="PROSITE" id="PS00279">
    <property type="entry name" value="MACPF_1"/>
    <property type="match status" value="1"/>
</dbReference>
<dbReference type="Proteomes" id="UP000018467">
    <property type="component" value="Unassembled WGS sequence"/>
</dbReference>
<keyword evidence="7" id="KW-1052">Target cell membrane</keyword>
<dbReference type="InterPro" id="IPR048831">
    <property type="entry name" value="C8A_B_C6_EGF-like"/>
</dbReference>
<keyword evidence="10 22" id="KW-0732">Signal</keyword>
<keyword evidence="8" id="KW-0399">Innate immunity</keyword>
<evidence type="ECO:0000313" key="24">
    <source>
        <dbReference type="Ensembl" id="ENSAMXP00000050075.1"/>
    </source>
</evidence>
<keyword evidence="13" id="KW-0391">Immunity</keyword>
<dbReference type="Gene3D" id="2.20.100.10">
    <property type="entry name" value="Thrombospondin type-1 (TSP1) repeat"/>
    <property type="match status" value="1"/>
</dbReference>
<dbReference type="SUPFAM" id="SSF57424">
    <property type="entry name" value="LDL receptor-like module"/>
    <property type="match status" value="1"/>
</dbReference>
<dbReference type="PROSITE" id="PS51412">
    <property type="entry name" value="MACPF_2"/>
    <property type="match status" value="1"/>
</dbReference>
<evidence type="ECO:0000256" key="3">
    <source>
        <dbReference type="ARBA" id="ARBA00009214"/>
    </source>
</evidence>
<protein>
    <submittedName>
        <fullName evidence="24">Complement C8 alpha chain</fullName>
    </submittedName>
</protein>
<keyword evidence="11" id="KW-0677">Repeat</keyword>
<evidence type="ECO:0000256" key="20">
    <source>
        <dbReference type="ARBA" id="ARBA00023298"/>
    </source>
</evidence>
<dbReference type="PROSITE" id="PS01209">
    <property type="entry name" value="LDLRA_1"/>
    <property type="match status" value="1"/>
</dbReference>
<dbReference type="Gene3D" id="2.10.25.10">
    <property type="entry name" value="Laminin"/>
    <property type="match status" value="1"/>
</dbReference>
<dbReference type="InterPro" id="IPR036055">
    <property type="entry name" value="LDL_receptor-like_sf"/>
</dbReference>
<feature type="disulfide bond" evidence="21">
    <location>
        <begin position="111"/>
        <end position="123"/>
    </location>
</feature>
<evidence type="ECO:0000256" key="11">
    <source>
        <dbReference type="ARBA" id="ARBA00022737"/>
    </source>
</evidence>
<evidence type="ECO:0000256" key="16">
    <source>
        <dbReference type="ARBA" id="ARBA00023136"/>
    </source>
</evidence>
<proteinExistence type="inferred from homology"/>
<comment type="similarity">
    <text evidence="3">Belongs to the complement C6/C7/C8/C9 family.</text>
</comment>
<evidence type="ECO:0000256" key="4">
    <source>
        <dbReference type="ARBA" id="ARBA00022452"/>
    </source>
</evidence>
<evidence type="ECO:0000256" key="13">
    <source>
        <dbReference type="ARBA" id="ARBA00022859"/>
    </source>
</evidence>
<keyword evidence="14" id="KW-0180">Complement pathway</keyword>
<dbReference type="GO" id="GO:0031640">
    <property type="term" value="P:killing of cells of another organism"/>
    <property type="evidence" value="ECO:0007669"/>
    <property type="project" value="UniProtKB-KW"/>
</dbReference>
<dbReference type="Bgee" id="ENSAMXG00000030571">
    <property type="expression patterns" value="Expressed in liver and 2 other cell types or tissues"/>
</dbReference>
<dbReference type="GO" id="GO:0006958">
    <property type="term" value="P:complement activation, classical pathway"/>
    <property type="evidence" value="ECO:0007669"/>
    <property type="project" value="UniProtKB-KW"/>
</dbReference>
<accession>A0A3B1K7K5</accession>
<dbReference type="PROSITE" id="PS01186">
    <property type="entry name" value="EGF_2"/>
    <property type="match status" value="1"/>
</dbReference>
<evidence type="ECO:0000256" key="7">
    <source>
        <dbReference type="ARBA" id="ARBA00022537"/>
    </source>
</evidence>
<dbReference type="PANTHER" id="PTHR45742:SF1">
    <property type="entry name" value="COMPLEMENT COMPONENT C8 ALPHA CHAIN"/>
    <property type="match status" value="1"/>
</dbReference>
<dbReference type="InterPro" id="IPR023415">
    <property type="entry name" value="LDLR_class-A_CS"/>
</dbReference>
<keyword evidence="15" id="KW-0473">Membrane attack complex</keyword>
<evidence type="ECO:0000256" key="10">
    <source>
        <dbReference type="ARBA" id="ARBA00022729"/>
    </source>
</evidence>